<accession>A0ABV4BGR7</accession>
<dbReference type="InterPro" id="IPR004036">
    <property type="entry name" value="Endonuclease-III-like_CS2"/>
</dbReference>
<feature type="domain" description="HhH-GPD" evidence="15">
    <location>
        <begin position="54"/>
        <end position="205"/>
    </location>
</feature>
<dbReference type="SUPFAM" id="SSF55811">
    <property type="entry name" value="Nudix"/>
    <property type="match status" value="1"/>
</dbReference>
<evidence type="ECO:0000313" key="16">
    <source>
        <dbReference type="EMBL" id="MEY6432668.1"/>
    </source>
</evidence>
<dbReference type="SMART" id="SM00525">
    <property type="entry name" value="FES"/>
    <property type="match status" value="1"/>
</dbReference>
<evidence type="ECO:0000313" key="17">
    <source>
        <dbReference type="Proteomes" id="UP001564408"/>
    </source>
</evidence>
<dbReference type="InterPro" id="IPR029119">
    <property type="entry name" value="MutY_C"/>
</dbReference>
<gene>
    <name evidence="16" type="primary">mutY</name>
    <name evidence="16" type="ORF">ABC977_09650</name>
</gene>
<comment type="similarity">
    <text evidence="3 14">Belongs to the Nth/MutY family.</text>
</comment>
<dbReference type="PANTHER" id="PTHR42944">
    <property type="entry name" value="ADENINE DNA GLYCOSYLASE"/>
    <property type="match status" value="1"/>
</dbReference>
<dbReference type="NCBIfam" id="TIGR01084">
    <property type="entry name" value="mutY"/>
    <property type="match status" value="1"/>
</dbReference>
<evidence type="ECO:0000256" key="2">
    <source>
        <dbReference type="ARBA" id="ARBA00002933"/>
    </source>
</evidence>
<dbReference type="InterPro" id="IPR005760">
    <property type="entry name" value="A/G_AdeGlyc_MutY"/>
</dbReference>
<dbReference type="SMART" id="SM00478">
    <property type="entry name" value="ENDO3c"/>
    <property type="match status" value="1"/>
</dbReference>
<evidence type="ECO:0000256" key="14">
    <source>
        <dbReference type="RuleBase" id="RU365096"/>
    </source>
</evidence>
<organism evidence="16 17">
    <name type="scientific">Thioalkalicoccus limnaeus</name>
    <dbReference type="NCBI Taxonomy" id="120681"/>
    <lineage>
        <taxon>Bacteria</taxon>
        <taxon>Pseudomonadati</taxon>
        <taxon>Pseudomonadota</taxon>
        <taxon>Gammaproteobacteria</taxon>
        <taxon>Chromatiales</taxon>
        <taxon>Chromatiaceae</taxon>
        <taxon>Thioalkalicoccus</taxon>
    </lineage>
</organism>
<dbReference type="InterPro" id="IPR003651">
    <property type="entry name" value="Endonuclease3_FeS-loop_motif"/>
</dbReference>
<dbReference type="InterPro" id="IPR003265">
    <property type="entry name" value="HhH-GPD_domain"/>
</dbReference>
<dbReference type="CDD" id="cd03431">
    <property type="entry name" value="NUDIX_DNA_Glycosylase_C-MutY"/>
    <property type="match status" value="1"/>
</dbReference>
<evidence type="ECO:0000256" key="7">
    <source>
        <dbReference type="ARBA" id="ARBA00022723"/>
    </source>
</evidence>
<keyword evidence="8 14" id="KW-0227">DNA damage</keyword>
<dbReference type="EC" id="3.2.2.31" evidence="4 14"/>
<dbReference type="InterPro" id="IPR044298">
    <property type="entry name" value="MIG/MutY"/>
</dbReference>
<evidence type="ECO:0000256" key="6">
    <source>
        <dbReference type="ARBA" id="ARBA00022485"/>
    </source>
</evidence>
<evidence type="ECO:0000256" key="12">
    <source>
        <dbReference type="ARBA" id="ARBA00023204"/>
    </source>
</evidence>
<evidence type="ECO:0000256" key="13">
    <source>
        <dbReference type="ARBA" id="ARBA00023295"/>
    </source>
</evidence>
<dbReference type="InterPro" id="IPR011257">
    <property type="entry name" value="DNA_glycosylase"/>
</dbReference>
<dbReference type="CDD" id="cd00056">
    <property type="entry name" value="ENDO3c"/>
    <property type="match status" value="1"/>
</dbReference>
<evidence type="ECO:0000256" key="5">
    <source>
        <dbReference type="ARBA" id="ARBA00022023"/>
    </source>
</evidence>
<evidence type="ECO:0000256" key="8">
    <source>
        <dbReference type="ARBA" id="ARBA00022763"/>
    </source>
</evidence>
<dbReference type="Gene3D" id="3.90.79.10">
    <property type="entry name" value="Nucleoside Triphosphate Pyrophosphohydrolase"/>
    <property type="match status" value="1"/>
</dbReference>
<evidence type="ECO:0000256" key="9">
    <source>
        <dbReference type="ARBA" id="ARBA00022801"/>
    </source>
</evidence>
<dbReference type="Pfam" id="PF14815">
    <property type="entry name" value="NUDIX_4"/>
    <property type="match status" value="1"/>
</dbReference>
<keyword evidence="17" id="KW-1185">Reference proteome</keyword>
<dbReference type="SUPFAM" id="SSF48150">
    <property type="entry name" value="DNA-glycosylase"/>
    <property type="match status" value="1"/>
</dbReference>
<dbReference type="RefSeq" id="WP_369667053.1">
    <property type="nucleotide sequence ID" value="NZ_JBDKXB010000010.1"/>
</dbReference>
<comment type="function">
    <text evidence="2">Adenine glycosylase active on G-A mispairs. MutY also corrects error-prone DNA synthesis past GO lesions which are due to the oxidatively damaged form of guanine: 7,8-dihydro-8-oxoguanine (8-oxo-dGTP).</text>
</comment>
<keyword evidence="7" id="KW-0479">Metal-binding</keyword>
<dbReference type="GO" id="GO:0000701">
    <property type="term" value="F:purine-specific mismatch base pair DNA N-glycosylase activity"/>
    <property type="evidence" value="ECO:0007669"/>
    <property type="project" value="UniProtKB-EC"/>
</dbReference>
<evidence type="ECO:0000256" key="4">
    <source>
        <dbReference type="ARBA" id="ARBA00012045"/>
    </source>
</evidence>
<evidence type="ECO:0000256" key="3">
    <source>
        <dbReference type="ARBA" id="ARBA00008343"/>
    </source>
</evidence>
<comment type="cofactor">
    <cofactor evidence="14">
        <name>[4Fe-4S] cluster</name>
        <dbReference type="ChEBI" id="CHEBI:49883"/>
    </cofactor>
    <text evidence="14">Binds 1 [4Fe-4S] cluster.</text>
</comment>
<dbReference type="PANTHER" id="PTHR42944:SF1">
    <property type="entry name" value="ADENINE DNA GLYCOSYLASE"/>
    <property type="match status" value="1"/>
</dbReference>
<keyword evidence="9 16" id="KW-0378">Hydrolase</keyword>
<keyword evidence="13 14" id="KW-0326">Glycosidase</keyword>
<keyword evidence="10 14" id="KW-0408">Iron</keyword>
<comment type="caution">
    <text evidence="16">The sequence shown here is derived from an EMBL/GenBank/DDBJ whole genome shotgun (WGS) entry which is preliminary data.</text>
</comment>
<dbReference type="Pfam" id="PF00730">
    <property type="entry name" value="HhH-GPD"/>
    <property type="match status" value="1"/>
</dbReference>
<dbReference type="Gene3D" id="1.10.1670.10">
    <property type="entry name" value="Helix-hairpin-Helix base-excision DNA repair enzymes (C-terminal)"/>
    <property type="match status" value="1"/>
</dbReference>
<keyword evidence="12" id="KW-0234">DNA repair</keyword>
<keyword evidence="6" id="KW-0004">4Fe-4S</keyword>
<dbReference type="EMBL" id="JBDKXB010000010">
    <property type="protein sequence ID" value="MEY6432668.1"/>
    <property type="molecule type" value="Genomic_DNA"/>
</dbReference>
<keyword evidence="11" id="KW-0411">Iron-sulfur</keyword>
<name>A0ABV4BGR7_9GAMM</name>
<dbReference type="Gene3D" id="1.10.340.30">
    <property type="entry name" value="Hypothetical protein, domain 2"/>
    <property type="match status" value="1"/>
</dbReference>
<dbReference type="Proteomes" id="UP001564408">
    <property type="component" value="Unassembled WGS sequence"/>
</dbReference>
<evidence type="ECO:0000256" key="11">
    <source>
        <dbReference type="ARBA" id="ARBA00023014"/>
    </source>
</evidence>
<sequence length="381" mass="42428">MDRRPADSDSAAARGWTPEELAAPLLAWFDRHGRTDLPWQRPATPYRVWVSEIMLQQTQVAVVIPYFDRFMARFPTLAELAAAPLDEVLHLWSGLGYYARARNLHRAARWLRDEQGSAFPEDLDLVQALPGVGRSTAGAILSLALGQRHPILDGNVKRVLARCFAVPGWPGRRPVLDRLWALAEAGTPSRRVAAYNQGIMDLGATVCTRSAPACDLCPLADRCRARLLGQPTTFPMPKPRRSRPGRSCQLLVIRDPGGRILLERRPPIGLWGGLWSLPEAEPGVDPDLWCRTRLGVGIALVETGATRYHDFSHFRLEIRPLLTVLRDEPATLADDDRYGWYDPLDPPRLGLAAPIARILADWSAIRDPAEPSVDNERGAHR</sequence>
<comment type="catalytic activity">
    <reaction evidence="1 14">
        <text>Hydrolyzes free adenine bases from 7,8-dihydro-8-oxoguanine:adenine mismatched double-stranded DNA, leaving an apurinic site.</text>
        <dbReference type="EC" id="3.2.2.31"/>
    </reaction>
</comment>
<evidence type="ECO:0000256" key="10">
    <source>
        <dbReference type="ARBA" id="ARBA00023004"/>
    </source>
</evidence>
<proteinExistence type="inferred from homology"/>
<reference evidence="16 17" key="1">
    <citation type="submission" date="2024-05" db="EMBL/GenBank/DDBJ databases">
        <title>Genome Sequence and Characterization of the New Strain Purple Sulfur Bacterium of Genus Thioalkalicoccus.</title>
        <authorList>
            <person name="Bryantseva I.A."/>
            <person name="Kyndt J.A."/>
            <person name="Imhoff J.F."/>
        </authorList>
    </citation>
    <scope>NUCLEOTIDE SEQUENCE [LARGE SCALE GENOMIC DNA]</scope>
    <source>
        <strain evidence="16 17">Um2</strain>
    </source>
</reference>
<evidence type="ECO:0000259" key="15">
    <source>
        <dbReference type="SMART" id="SM00478"/>
    </source>
</evidence>
<protein>
    <recommendedName>
        <fullName evidence="5 14">Adenine DNA glycosylase</fullName>
        <ecNumber evidence="4 14">3.2.2.31</ecNumber>
    </recommendedName>
</protein>
<dbReference type="InterPro" id="IPR015797">
    <property type="entry name" value="NUDIX_hydrolase-like_dom_sf"/>
</dbReference>
<dbReference type="InterPro" id="IPR023170">
    <property type="entry name" value="HhH_base_excis_C"/>
</dbReference>
<evidence type="ECO:0000256" key="1">
    <source>
        <dbReference type="ARBA" id="ARBA00000843"/>
    </source>
</evidence>
<dbReference type="PROSITE" id="PS01155">
    <property type="entry name" value="ENDONUCLEASE_III_2"/>
    <property type="match status" value="1"/>
</dbReference>